<evidence type="ECO:0000256" key="2">
    <source>
        <dbReference type="SAM" id="SignalP"/>
    </source>
</evidence>
<proteinExistence type="predicted"/>
<dbReference type="RefSeq" id="WP_048451384.1">
    <property type="nucleotide sequence ID" value="NZ_LABZ01000088.1"/>
</dbReference>
<dbReference type="PATRIC" id="fig|1187852.3.peg.6701"/>
<name>A0A0J6T5C3_9HYPH</name>
<dbReference type="EMBL" id="LABZ01000088">
    <property type="protein sequence ID" value="KMO41002.1"/>
    <property type="molecule type" value="Genomic_DNA"/>
</dbReference>
<dbReference type="AlphaFoldDB" id="A0A0J6T5C3"/>
<keyword evidence="1" id="KW-0175">Coiled coil</keyword>
<feature type="coiled-coil region" evidence="1">
    <location>
        <begin position="89"/>
        <end position="126"/>
    </location>
</feature>
<feature type="signal peptide" evidence="2">
    <location>
        <begin position="1"/>
        <end position="23"/>
    </location>
</feature>
<evidence type="ECO:0000313" key="4">
    <source>
        <dbReference type="Proteomes" id="UP000036449"/>
    </source>
</evidence>
<accession>A0A0J6T5C3</accession>
<dbReference type="SUPFAM" id="SSF158791">
    <property type="entry name" value="MgtE N-terminal domain-like"/>
    <property type="match status" value="1"/>
</dbReference>
<keyword evidence="4" id="KW-1185">Reference proteome</keyword>
<gene>
    <name evidence="3" type="ORF">VQ03_13435</name>
</gene>
<dbReference type="Proteomes" id="UP000036449">
    <property type="component" value="Unassembled WGS sequence"/>
</dbReference>
<keyword evidence="2" id="KW-0732">Signal</keyword>
<reference evidence="3 4" key="1">
    <citation type="submission" date="2015-03" db="EMBL/GenBank/DDBJ databases">
        <title>Genome sequencing of Methylobacterium tarhaniae DSM 25844.</title>
        <authorList>
            <person name="Chaudhry V."/>
            <person name="Patil P.B."/>
        </authorList>
    </citation>
    <scope>NUCLEOTIDE SEQUENCE [LARGE SCALE GENOMIC DNA]</scope>
    <source>
        <strain evidence="3 4">DSM 25844</strain>
    </source>
</reference>
<evidence type="ECO:0000256" key="1">
    <source>
        <dbReference type="SAM" id="Coils"/>
    </source>
</evidence>
<sequence>MTRICLTALLLAFSLAFSGPALAAGDGHGGAASDPAKDAALRAIAARDAPKEPTAQDFVAKEAGKDPGKTGYCATIADAAADARFAWQKEQLAALEKQVEERIRRLEEKRAEYEAAVQRRKEFLAKADESVVAVYAKMRADAAALQLTNMPEDNAAAILVKLNARTASAVLAEMEASRAASLARKMAEAGRRKDNERS</sequence>
<protein>
    <submittedName>
        <fullName evidence="3">MgtE protein</fullName>
    </submittedName>
</protein>
<feature type="chain" id="PRO_5005282224" evidence="2">
    <location>
        <begin position="24"/>
        <end position="198"/>
    </location>
</feature>
<evidence type="ECO:0000313" key="3">
    <source>
        <dbReference type="EMBL" id="KMO41002.1"/>
    </source>
</evidence>
<organism evidence="3 4">
    <name type="scientific">Methylobacterium tarhaniae</name>
    <dbReference type="NCBI Taxonomy" id="1187852"/>
    <lineage>
        <taxon>Bacteria</taxon>
        <taxon>Pseudomonadati</taxon>
        <taxon>Pseudomonadota</taxon>
        <taxon>Alphaproteobacteria</taxon>
        <taxon>Hyphomicrobiales</taxon>
        <taxon>Methylobacteriaceae</taxon>
        <taxon>Methylobacterium</taxon>
    </lineage>
</organism>
<dbReference type="OrthoDB" id="9810610at2"/>
<comment type="caution">
    <text evidence="3">The sequence shown here is derived from an EMBL/GenBank/DDBJ whole genome shotgun (WGS) entry which is preliminary data.</text>
</comment>